<dbReference type="EMBL" id="CAAALY010042814">
    <property type="protein sequence ID" value="VEL19700.1"/>
    <property type="molecule type" value="Genomic_DNA"/>
</dbReference>
<dbReference type="Proteomes" id="UP000784294">
    <property type="component" value="Unassembled WGS sequence"/>
</dbReference>
<sequence length="94" mass="10049">MSRRNEVSATIPSDSALNIVAAAASYSYKSAAVSAIPLALEFPGRHTKVTPTQSSPSGLQFRPRIGLINTPSAGRTVTVQSTLDENNFWEIKAM</sequence>
<evidence type="ECO:0000313" key="2">
    <source>
        <dbReference type="Proteomes" id="UP000784294"/>
    </source>
</evidence>
<proteinExistence type="predicted"/>
<dbReference type="AlphaFoldDB" id="A0A448WT79"/>
<protein>
    <submittedName>
        <fullName evidence="1">Uncharacterized protein</fullName>
    </submittedName>
</protein>
<name>A0A448WT79_9PLAT</name>
<reference evidence="1" key="1">
    <citation type="submission" date="2018-11" db="EMBL/GenBank/DDBJ databases">
        <authorList>
            <consortium name="Pathogen Informatics"/>
        </authorList>
    </citation>
    <scope>NUCLEOTIDE SEQUENCE</scope>
</reference>
<gene>
    <name evidence="1" type="ORF">PXEA_LOCUS13140</name>
</gene>
<organism evidence="1 2">
    <name type="scientific">Protopolystoma xenopodis</name>
    <dbReference type="NCBI Taxonomy" id="117903"/>
    <lineage>
        <taxon>Eukaryota</taxon>
        <taxon>Metazoa</taxon>
        <taxon>Spiralia</taxon>
        <taxon>Lophotrochozoa</taxon>
        <taxon>Platyhelminthes</taxon>
        <taxon>Monogenea</taxon>
        <taxon>Polyopisthocotylea</taxon>
        <taxon>Polystomatidea</taxon>
        <taxon>Polystomatidae</taxon>
        <taxon>Protopolystoma</taxon>
    </lineage>
</organism>
<comment type="caution">
    <text evidence="1">The sequence shown here is derived from an EMBL/GenBank/DDBJ whole genome shotgun (WGS) entry which is preliminary data.</text>
</comment>
<keyword evidence="2" id="KW-1185">Reference proteome</keyword>
<evidence type="ECO:0000313" key="1">
    <source>
        <dbReference type="EMBL" id="VEL19700.1"/>
    </source>
</evidence>
<accession>A0A448WT79</accession>